<protein>
    <submittedName>
        <fullName evidence="1">DUF2993 domain-containing protein</fullName>
    </submittedName>
</protein>
<proteinExistence type="predicted"/>
<accession>A0A2T1ES68</accession>
<reference evidence="2" key="1">
    <citation type="submission" date="2018-02" db="EMBL/GenBank/DDBJ databases">
        <authorList>
            <person name="Moore K."/>
            <person name="Momper L."/>
        </authorList>
    </citation>
    <scope>NUCLEOTIDE SEQUENCE [LARGE SCALE GENOMIC DNA]</scope>
    <source>
        <strain evidence="2">ULC18</strain>
    </source>
</reference>
<dbReference type="InterPro" id="IPR021373">
    <property type="entry name" value="DUF2993"/>
</dbReference>
<dbReference type="EMBL" id="PVWK01000008">
    <property type="protein sequence ID" value="PSB35592.1"/>
    <property type="molecule type" value="Genomic_DNA"/>
</dbReference>
<comment type="caution">
    <text evidence="1">The sequence shown here is derived from an EMBL/GenBank/DDBJ whole genome shotgun (WGS) entry which is preliminary data.</text>
</comment>
<evidence type="ECO:0000313" key="1">
    <source>
        <dbReference type="EMBL" id="PSB35592.1"/>
    </source>
</evidence>
<gene>
    <name evidence="1" type="ORF">C7B82_00960</name>
</gene>
<dbReference type="OrthoDB" id="570669at2"/>
<keyword evidence="2" id="KW-1185">Reference proteome</keyword>
<dbReference type="Proteomes" id="UP000239576">
    <property type="component" value="Unassembled WGS sequence"/>
</dbReference>
<reference evidence="1 2" key="2">
    <citation type="submission" date="2018-03" db="EMBL/GenBank/DDBJ databases">
        <title>The ancient ancestry and fast evolution of plastids.</title>
        <authorList>
            <person name="Moore K.R."/>
            <person name="Magnabosco C."/>
            <person name="Momper L."/>
            <person name="Gold D.A."/>
            <person name="Bosak T."/>
            <person name="Fournier G.P."/>
        </authorList>
    </citation>
    <scope>NUCLEOTIDE SEQUENCE [LARGE SCALE GENOMIC DNA]</scope>
    <source>
        <strain evidence="1 2">ULC18</strain>
    </source>
</reference>
<name>A0A2T1ES68_9CYAN</name>
<dbReference type="AlphaFoldDB" id="A0A2T1ES68"/>
<sequence length="263" mass="29472">MEFLTIFLSSLITLIAPAGFVVDRVAQDTIRKQFKSVEQLEVRIDNAPSYQIVQGKADRVRIAGRGLFLAEDIRLDTLELETDPIQLDARRLQRGKTRLEKPLRAGVRLVITQADMNRALRSPTVLKRLTSLGFSAVGKRDTNRRAQQYTVLNPRIVLLANQRLQMQAELQETGDPATLKILAESGIEVIAGRQLRLVNPLVRLDDEAVPEQVVRSIAQGISEQSDLRQLEKTGTTARILQLQLTPKQINVAAFVEISPKQPR</sequence>
<evidence type="ECO:0000313" key="2">
    <source>
        <dbReference type="Proteomes" id="UP000239576"/>
    </source>
</evidence>
<organism evidence="1 2">
    <name type="scientific">Stenomitos frigidus ULC18</name>
    <dbReference type="NCBI Taxonomy" id="2107698"/>
    <lineage>
        <taxon>Bacteria</taxon>
        <taxon>Bacillati</taxon>
        <taxon>Cyanobacteriota</taxon>
        <taxon>Cyanophyceae</taxon>
        <taxon>Leptolyngbyales</taxon>
        <taxon>Leptolyngbyaceae</taxon>
        <taxon>Stenomitos</taxon>
    </lineage>
</organism>
<dbReference type="Pfam" id="PF11209">
    <property type="entry name" value="LmeA"/>
    <property type="match status" value="1"/>
</dbReference>
<dbReference type="RefSeq" id="WP_106254442.1">
    <property type="nucleotide sequence ID" value="NZ_CAWNSW010000020.1"/>
</dbReference>